<organism evidence="3 4">
    <name type="scientific">Pseudomonas lalucatii</name>
    <dbReference type="NCBI Taxonomy" id="1424203"/>
    <lineage>
        <taxon>Bacteria</taxon>
        <taxon>Pseudomonadati</taxon>
        <taxon>Pseudomonadota</taxon>
        <taxon>Gammaproteobacteria</taxon>
        <taxon>Pseudomonadales</taxon>
        <taxon>Pseudomonadaceae</taxon>
        <taxon>Pseudomonas</taxon>
    </lineage>
</organism>
<reference evidence="3 4" key="1">
    <citation type="journal article" date="2021" name="Syst. Appl. Microbiol.">
        <title>Pseudomonas lalucatii sp. nov. isolated from Vallgornera, a karstic cave in Mallorca, Western Mediterranean.</title>
        <authorList>
            <person name="Busquets A."/>
            <person name="Mulet M."/>
            <person name="Gomila M."/>
            <person name="Garcia-Valdes E."/>
        </authorList>
    </citation>
    <scope>NUCLEOTIDE SEQUENCE [LARGE SCALE GENOMIC DNA]</scope>
    <source>
        <strain evidence="3 4">R1b54</strain>
    </source>
</reference>
<feature type="compositionally biased region" description="Low complexity" evidence="1">
    <location>
        <begin position="10"/>
        <end position="31"/>
    </location>
</feature>
<gene>
    <name evidence="3" type="ORF">I0D00_14070</name>
</gene>
<dbReference type="CDD" id="cd17470">
    <property type="entry name" value="T3SS_Flik_C"/>
    <property type="match status" value="1"/>
</dbReference>
<dbReference type="Proteomes" id="UP001196601">
    <property type="component" value="Unassembled WGS sequence"/>
</dbReference>
<keyword evidence="3" id="KW-0966">Cell projection</keyword>
<feature type="compositionally biased region" description="Gly residues" evidence="1">
    <location>
        <begin position="374"/>
        <end position="386"/>
    </location>
</feature>
<keyword evidence="4" id="KW-1185">Reference proteome</keyword>
<name>A0ABS5Q3F5_9PSED</name>
<accession>A0ABS5Q3F5</accession>
<dbReference type="InterPro" id="IPR021136">
    <property type="entry name" value="Flagellar_hook_control-like_C"/>
</dbReference>
<dbReference type="InterPro" id="IPR052563">
    <property type="entry name" value="FliK"/>
</dbReference>
<proteinExistence type="predicted"/>
<feature type="region of interest" description="Disordered" evidence="1">
    <location>
        <begin position="367"/>
        <end position="403"/>
    </location>
</feature>
<sequence length="420" mass="42988">MSVASDVLLKPAAEARPKASAAKAPVKPAESSKNEPSSFSQVYAKERQANAPGRSDATGKPARASESEAGETQDAQAAGNAEQPPLAESGKPLPSDPAPQDAALDPLLLMGLSGPQSTSVETAAPDLEGGESIALPTAVLRGSGPASLTEASLDPELEALNQVPAVQMALDLGAKAQAAAAGQGVAGATALTSLNSGQGFASAMAAMGAQRSLEEGTTLAETPLLELSAEALESLKEGSADNRPENFVGKLSALSQAIGQQAAQAPRAALVPGQPVALQQGGWSEAVVDRVMWLSSQNLKSAEIQLDPAELGRLEVRINMSQEQTQVTFASPNAGVREALEGQMHRLRELFSQQGMNLLDVNVSDQSLSRGWQGQEGDGRGAGGGREAAPGGADEEFAASVVEQPVRASDGVRGLVDYYA</sequence>
<protein>
    <submittedName>
        <fullName evidence="3">Flagellar hook-length control protein FliK</fullName>
    </submittedName>
</protein>
<evidence type="ECO:0000313" key="4">
    <source>
        <dbReference type="Proteomes" id="UP001196601"/>
    </source>
</evidence>
<evidence type="ECO:0000259" key="2">
    <source>
        <dbReference type="Pfam" id="PF02120"/>
    </source>
</evidence>
<evidence type="ECO:0000313" key="3">
    <source>
        <dbReference type="EMBL" id="MBS7663058.1"/>
    </source>
</evidence>
<dbReference type="EMBL" id="JADPMV010000002">
    <property type="protein sequence ID" value="MBS7663058.1"/>
    <property type="molecule type" value="Genomic_DNA"/>
</dbReference>
<dbReference type="PANTHER" id="PTHR37533:SF2">
    <property type="entry name" value="FLAGELLAR HOOK-LENGTH CONTROL PROTEIN"/>
    <property type="match status" value="1"/>
</dbReference>
<feature type="region of interest" description="Disordered" evidence="1">
    <location>
        <begin position="1"/>
        <end position="103"/>
    </location>
</feature>
<evidence type="ECO:0000256" key="1">
    <source>
        <dbReference type="SAM" id="MobiDB-lite"/>
    </source>
</evidence>
<dbReference type="PANTHER" id="PTHR37533">
    <property type="entry name" value="FLAGELLAR HOOK-LENGTH CONTROL PROTEIN"/>
    <property type="match status" value="1"/>
</dbReference>
<feature type="domain" description="Flagellar hook-length control protein-like C-terminal" evidence="2">
    <location>
        <begin position="289"/>
        <end position="367"/>
    </location>
</feature>
<keyword evidence="3" id="KW-0282">Flagellum</keyword>
<keyword evidence="3" id="KW-0969">Cilium</keyword>
<dbReference type="Pfam" id="PF02120">
    <property type="entry name" value="Flg_hook"/>
    <property type="match status" value="1"/>
</dbReference>
<feature type="region of interest" description="Disordered" evidence="1">
    <location>
        <begin position="110"/>
        <end position="129"/>
    </location>
</feature>
<comment type="caution">
    <text evidence="3">The sequence shown here is derived from an EMBL/GenBank/DDBJ whole genome shotgun (WGS) entry which is preliminary data.</text>
</comment>
<dbReference type="RefSeq" id="WP_213640473.1">
    <property type="nucleotide sequence ID" value="NZ_JADPMV010000002.1"/>
</dbReference>
<dbReference type="Gene3D" id="3.30.750.140">
    <property type="match status" value="1"/>
</dbReference>
<dbReference type="InterPro" id="IPR038610">
    <property type="entry name" value="FliK-like_C_sf"/>
</dbReference>